<evidence type="ECO:0000256" key="8">
    <source>
        <dbReference type="ARBA" id="ARBA00030455"/>
    </source>
</evidence>
<reference evidence="13 14" key="1">
    <citation type="submission" date="2020-08" db="EMBL/GenBank/DDBJ databases">
        <title>Genomic Encyclopedia of Type Strains, Phase III (KMG-III): the genomes of soil and plant-associated and newly described type strains.</title>
        <authorList>
            <person name="Whitman W."/>
        </authorList>
    </citation>
    <scope>NUCLEOTIDE SEQUENCE [LARGE SCALE GENOMIC DNA]</scope>
    <source>
        <strain evidence="13 14">CECT 8654</strain>
    </source>
</reference>
<dbReference type="InterPro" id="IPR006139">
    <property type="entry name" value="D-isomer_2_OHA_DH_cat_dom"/>
</dbReference>
<evidence type="ECO:0000256" key="9">
    <source>
        <dbReference type="ARBA" id="ARBA00048126"/>
    </source>
</evidence>
<evidence type="ECO:0000256" key="6">
    <source>
        <dbReference type="ARBA" id="ARBA00023002"/>
    </source>
</evidence>
<dbReference type="Gene3D" id="3.40.50.720">
    <property type="entry name" value="NAD(P)-binding Rossmann-like Domain"/>
    <property type="match status" value="2"/>
</dbReference>
<keyword evidence="6 11" id="KW-0560">Oxidoreductase</keyword>
<dbReference type="SUPFAM" id="SSF52283">
    <property type="entry name" value="Formate/glycerate dehydrogenase catalytic domain-like"/>
    <property type="match status" value="1"/>
</dbReference>
<dbReference type="EMBL" id="JACHWY010000001">
    <property type="protein sequence ID" value="MBB3046521.1"/>
    <property type="molecule type" value="Genomic_DNA"/>
</dbReference>
<dbReference type="UniPathway" id="UPA00135">
    <property type="reaction ID" value="UER00196"/>
</dbReference>
<evidence type="ECO:0000256" key="10">
    <source>
        <dbReference type="ARBA" id="ARBA00048731"/>
    </source>
</evidence>
<comment type="caution">
    <text evidence="13">The sequence shown here is derived from an EMBL/GenBank/DDBJ whole genome shotgun (WGS) entry which is preliminary data.</text>
</comment>
<comment type="catalytic activity">
    <reaction evidence="9">
        <text>(R)-2-hydroxyglutarate + NAD(+) = 2-oxoglutarate + NADH + H(+)</text>
        <dbReference type="Rhea" id="RHEA:49612"/>
        <dbReference type="ChEBI" id="CHEBI:15378"/>
        <dbReference type="ChEBI" id="CHEBI:15801"/>
        <dbReference type="ChEBI" id="CHEBI:16810"/>
        <dbReference type="ChEBI" id="CHEBI:57540"/>
        <dbReference type="ChEBI" id="CHEBI:57945"/>
        <dbReference type="EC" id="1.1.1.399"/>
    </reaction>
</comment>
<accession>A0A7W4W317</accession>
<organism evidence="13 14">
    <name type="scientific">Litorivivens lipolytica</name>
    <dbReference type="NCBI Taxonomy" id="1524264"/>
    <lineage>
        <taxon>Bacteria</taxon>
        <taxon>Pseudomonadati</taxon>
        <taxon>Pseudomonadota</taxon>
        <taxon>Gammaproteobacteria</taxon>
        <taxon>Litorivivens</taxon>
    </lineage>
</organism>
<comment type="function">
    <text evidence="1">Catalyzes the reversible oxidation of 3-phospho-D-glycerate to 3-phosphonooxypyruvate, the first step of the phosphorylated L-serine biosynthesis pathway. Also catalyzes the reversible oxidation of 2-hydroxyglutarate to 2-oxoglutarate.</text>
</comment>
<evidence type="ECO:0000256" key="5">
    <source>
        <dbReference type="ARBA" id="ARBA00021582"/>
    </source>
</evidence>
<evidence type="ECO:0000256" key="1">
    <source>
        <dbReference type="ARBA" id="ARBA00003800"/>
    </source>
</evidence>
<dbReference type="Proteomes" id="UP000537130">
    <property type="component" value="Unassembled WGS sequence"/>
</dbReference>
<evidence type="ECO:0000259" key="12">
    <source>
        <dbReference type="PROSITE" id="PS51671"/>
    </source>
</evidence>
<dbReference type="InterPro" id="IPR002912">
    <property type="entry name" value="ACT_dom"/>
</dbReference>
<evidence type="ECO:0000256" key="4">
    <source>
        <dbReference type="ARBA" id="ARBA00013143"/>
    </source>
</evidence>
<sequence length="390" mass="41867">MFKVLTRNQISVKGLDRLPRQQYEIASEFSSPDAILLRSHKLTMEEVSPSVMAIARAGAGVNNIPVADCTSRGIPVFNTPGANANAVKELVIAGMTLGSRGILNGMDYVNTLGDMTDGAEMSKLLEKEKKRFKGQELMGKTLGVVGLGAIGSLVARAGLDLGMDVIGYDPALSVDAAWRLPSSVRRMENIASLFARADYISLHLPVLDATRGLVNAELLSNCKPTLKLLNFAREEIVDNAAIIEALDAGRLERYIADFPAPGLIGRDDVILMPHIGASTDEAEENCAIMAAEQLRDFLENGNIKNSVNFPALALERSEGTRIAISNNNVPKILGHVLSALADADLNVIDMLNKSRDDVAYNLIDVAVAPSDDVIARIRGIEGVINVRVIA</sequence>
<dbReference type="EC" id="1.1.1.399" evidence="3"/>
<dbReference type="PROSITE" id="PS00065">
    <property type="entry name" value="D_2_HYDROXYACID_DH_1"/>
    <property type="match status" value="1"/>
</dbReference>
<name>A0A7W4W317_9GAMM</name>
<dbReference type="InterPro" id="IPR036291">
    <property type="entry name" value="NAD(P)-bd_dom_sf"/>
</dbReference>
<evidence type="ECO:0000313" key="14">
    <source>
        <dbReference type="Proteomes" id="UP000537130"/>
    </source>
</evidence>
<comment type="catalytic activity">
    <reaction evidence="10">
        <text>(2R)-3-phosphoglycerate + NAD(+) = 3-phosphooxypyruvate + NADH + H(+)</text>
        <dbReference type="Rhea" id="RHEA:12641"/>
        <dbReference type="ChEBI" id="CHEBI:15378"/>
        <dbReference type="ChEBI" id="CHEBI:18110"/>
        <dbReference type="ChEBI" id="CHEBI:57540"/>
        <dbReference type="ChEBI" id="CHEBI:57945"/>
        <dbReference type="ChEBI" id="CHEBI:58272"/>
        <dbReference type="EC" id="1.1.1.95"/>
    </reaction>
</comment>
<dbReference type="SUPFAM" id="SSF55021">
    <property type="entry name" value="ACT-like"/>
    <property type="match status" value="1"/>
</dbReference>
<comment type="pathway">
    <text evidence="2">Amino-acid biosynthesis; L-serine biosynthesis; L-serine from 3-phospho-D-glycerate: step 1/3.</text>
</comment>
<dbReference type="CDD" id="cd12174">
    <property type="entry name" value="PGDH_like_3"/>
    <property type="match status" value="1"/>
</dbReference>
<dbReference type="AlphaFoldDB" id="A0A7W4W317"/>
<dbReference type="InterPro" id="IPR045865">
    <property type="entry name" value="ACT-like_dom_sf"/>
</dbReference>
<dbReference type="GO" id="GO:0004617">
    <property type="term" value="F:phosphoglycerate dehydrogenase activity"/>
    <property type="evidence" value="ECO:0007669"/>
    <property type="project" value="UniProtKB-EC"/>
</dbReference>
<dbReference type="EC" id="1.1.1.95" evidence="4"/>
<dbReference type="RefSeq" id="WP_183409212.1">
    <property type="nucleotide sequence ID" value="NZ_JACHWY010000001.1"/>
</dbReference>
<evidence type="ECO:0000256" key="2">
    <source>
        <dbReference type="ARBA" id="ARBA00005216"/>
    </source>
</evidence>
<dbReference type="Gene3D" id="3.30.70.260">
    <property type="match status" value="1"/>
</dbReference>
<dbReference type="SUPFAM" id="SSF51735">
    <property type="entry name" value="NAD(P)-binding Rossmann-fold domains"/>
    <property type="match status" value="1"/>
</dbReference>
<evidence type="ECO:0000256" key="11">
    <source>
        <dbReference type="RuleBase" id="RU003719"/>
    </source>
</evidence>
<proteinExistence type="inferred from homology"/>
<dbReference type="Pfam" id="PF00389">
    <property type="entry name" value="2-Hacid_dh"/>
    <property type="match status" value="1"/>
</dbReference>
<gene>
    <name evidence="13" type="ORF">FHR99_000757</name>
</gene>
<dbReference type="CDD" id="cd04901">
    <property type="entry name" value="ACT_3PGDH"/>
    <property type="match status" value="1"/>
</dbReference>
<evidence type="ECO:0000256" key="3">
    <source>
        <dbReference type="ARBA" id="ARBA00013001"/>
    </source>
</evidence>
<evidence type="ECO:0000256" key="7">
    <source>
        <dbReference type="ARBA" id="ARBA00023027"/>
    </source>
</evidence>
<dbReference type="PROSITE" id="PS51671">
    <property type="entry name" value="ACT"/>
    <property type="match status" value="1"/>
</dbReference>
<dbReference type="PANTHER" id="PTHR42938:SF47">
    <property type="entry name" value="HYDROXYPYRUVATE REDUCTASE"/>
    <property type="match status" value="1"/>
</dbReference>
<dbReference type="GO" id="GO:0051287">
    <property type="term" value="F:NAD binding"/>
    <property type="evidence" value="ECO:0007669"/>
    <property type="project" value="InterPro"/>
</dbReference>
<comment type="similarity">
    <text evidence="11">Belongs to the D-isomer specific 2-hydroxyacid dehydrogenase family.</text>
</comment>
<evidence type="ECO:0000313" key="13">
    <source>
        <dbReference type="EMBL" id="MBB3046521.1"/>
    </source>
</evidence>
<dbReference type="PANTHER" id="PTHR42938">
    <property type="entry name" value="FORMATE DEHYDROGENASE 1"/>
    <property type="match status" value="1"/>
</dbReference>
<dbReference type="InterPro" id="IPR006140">
    <property type="entry name" value="D-isomer_DH_NAD-bd"/>
</dbReference>
<keyword evidence="14" id="KW-1185">Reference proteome</keyword>
<dbReference type="InterPro" id="IPR029752">
    <property type="entry name" value="D-isomer_DH_CS1"/>
</dbReference>
<keyword evidence="7" id="KW-0520">NAD</keyword>
<dbReference type="Pfam" id="PF02826">
    <property type="entry name" value="2-Hacid_dh_C"/>
    <property type="match status" value="1"/>
</dbReference>
<feature type="domain" description="ACT" evidence="12">
    <location>
        <begin position="321"/>
        <end position="390"/>
    </location>
</feature>
<protein>
    <recommendedName>
        <fullName evidence="5">D-3-phosphoglycerate dehydrogenase</fullName>
        <ecNumber evidence="3">1.1.1.399</ecNumber>
        <ecNumber evidence="4">1.1.1.95</ecNumber>
    </recommendedName>
    <alternativeName>
        <fullName evidence="8">2-oxoglutarate reductase</fullName>
    </alternativeName>
</protein>